<evidence type="ECO:0000313" key="8">
    <source>
        <dbReference type="EMBL" id="MEL5988624.1"/>
    </source>
</evidence>
<feature type="transmembrane region" description="Helical" evidence="7">
    <location>
        <begin position="122"/>
        <end position="140"/>
    </location>
</feature>
<organism evidence="8 9">
    <name type="scientific">Kurthia gibsonii</name>
    <dbReference type="NCBI Taxonomy" id="33946"/>
    <lineage>
        <taxon>Bacteria</taxon>
        <taxon>Bacillati</taxon>
        <taxon>Bacillota</taxon>
        <taxon>Bacilli</taxon>
        <taxon>Bacillales</taxon>
        <taxon>Caryophanaceae</taxon>
        <taxon>Kurthia</taxon>
    </lineage>
</organism>
<comment type="subcellular location">
    <subcellularLocation>
        <location evidence="1">Cell membrane</location>
        <topology evidence="1">Multi-pass membrane protein</topology>
    </subcellularLocation>
</comment>
<evidence type="ECO:0000256" key="4">
    <source>
        <dbReference type="ARBA" id="ARBA00022692"/>
    </source>
</evidence>
<feature type="transmembrane region" description="Helical" evidence="7">
    <location>
        <begin position="36"/>
        <end position="60"/>
    </location>
</feature>
<protein>
    <submittedName>
        <fullName evidence="8">Amino acid permease</fullName>
    </submittedName>
</protein>
<dbReference type="Gene3D" id="1.20.1740.10">
    <property type="entry name" value="Amino acid/polyamine transporter I"/>
    <property type="match status" value="1"/>
</dbReference>
<comment type="caution">
    <text evidence="8">The sequence shown here is derived from an EMBL/GenBank/DDBJ whole genome shotgun (WGS) entry which is preliminary data.</text>
</comment>
<feature type="transmembrane region" description="Helical" evidence="7">
    <location>
        <begin position="229"/>
        <end position="252"/>
    </location>
</feature>
<feature type="transmembrane region" description="Helical" evidence="7">
    <location>
        <begin position="7"/>
        <end position="24"/>
    </location>
</feature>
<evidence type="ECO:0000256" key="7">
    <source>
        <dbReference type="SAM" id="Phobius"/>
    </source>
</evidence>
<feature type="transmembrane region" description="Helical" evidence="7">
    <location>
        <begin position="280"/>
        <end position="302"/>
    </location>
</feature>
<feature type="transmembrane region" description="Helical" evidence="7">
    <location>
        <begin position="439"/>
        <end position="461"/>
    </location>
</feature>
<evidence type="ECO:0000256" key="5">
    <source>
        <dbReference type="ARBA" id="ARBA00022989"/>
    </source>
</evidence>
<proteinExistence type="predicted"/>
<feature type="transmembrane region" description="Helical" evidence="7">
    <location>
        <begin position="81"/>
        <end position="110"/>
    </location>
</feature>
<accession>A0ABU9LLI0</accession>
<dbReference type="InterPro" id="IPR002293">
    <property type="entry name" value="AA/rel_permease1"/>
</dbReference>
<sequence length="470" mass="51636">MTQKRSISNFGFFAMTASLFITVYEYPTFAESGVMLVFYLLLCGIFWFLPVALCSAELATVKGNQDGGLFSWVSRMMGERFGFAAIFFQWFQITVGFVTMIYFIIGALAYALDFNAINQNPVYKFIAVLLIFWACTFLQFRGTQLTARLAKVGFFVGIIIPVVLLLVLSIQYFNNGHEIASSFTKNGFFPKNQTDFAALVSFMLAYMGVEASAPHIKQLDDPKKNYPKIMIYLVIAGVVLSTIGGSVVSMVVPSDKLSLNSGVVQAFETLVLTGHPELGIFVKVAAILLTIGVLAQVSSWIVSPTEGLHFVAQKGLLPAYFKKTNKNEVPVPLIYLQGFLVSIWAAVLTFGGGGNNVSFLTAISLTVIIYLVAYVMLFISYFLLVLKAKNKGLERSYNVPGGHISKIIVASSGLILSILAIVSAFIIPSELKGTQGSTYILTLTAGFIITVAIPFVFYHFYMKHKQVKDV</sequence>
<name>A0ABU9LLI0_9BACL</name>
<dbReference type="PIRSF" id="PIRSF006060">
    <property type="entry name" value="AA_transporter"/>
    <property type="match status" value="1"/>
</dbReference>
<keyword evidence="4 7" id="KW-0812">Transmembrane</keyword>
<dbReference type="RefSeq" id="WP_336663824.1">
    <property type="nucleotide sequence ID" value="NZ_JBBCRB010000005.1"/>
</dbReference>
<dbReference type="Proteomes" id="UP001398420">
    <property type="component" value="Unassembled WGS sequence"/>
</dbReference>
<evidence type="ECO:0000256" key="1">
    <source>
        <dbReference type="ARBA" id="ARBA00004651"/>
    </source>
</evidence>
<dbReference type="PANTHER" id="PTHR42770">
    <property type="entry name" value="AMINO ACID TRANSPORTER-RELATED"/>
    <property type="match status" value="1"/>
</dbReference>
<evidence type="ECO:0000313" key="9">
    <source>
        <dbReference type="Proteomes" id="UP001398420"/>
    </source>
</evidence>
<feature type="transmembrane region" description="Helical" evidence="7">
    <location>
        <begin position="333"/>
        <end position="353"/>
    </location>
</feature>
<dbReference type="PANTHER" id="PTHR42770:SF15">
    <property type="entry name" value="GLUTAMATE_GAMMA-AMINOBUTYRATE ANTIPORTER-RELATED"/>
    <property type="match status" value="1"/>
</dbReference>
<feature type="transmembrane region" description="Helical" evidence="7">
    <location>
        <begin position="152"/>
        <end position="173"/>
    </location>
</feature>
<feature type="transmembrane region" description="Helical" evidence="7">
    <location>
        <begin position="359"/>
        <end position="386"/>
    </location>
</feature>
<dbReference type="EMBL" id="JBCEWA010000006">
    <property type="protein sequence ID" value="MEL5988624.1"/>
    <property type="molecule type" value="Genomic_DNA"/>
</dbReference>
<keyword evidence="9" id="KW-1185">Reference proteome</keyword>
<keyword evidence="2" id="KW-0813">Transport</keyword>
<evidence type="ECO:0000256" key="6">
    <source>
        <dbReference type="ARBA" id="ARBA00023136"/>
    </source>
</evidence>
<keyword evidence="3" id="KW-1003">Cell membrane</keyword>
<keyword evidence="5 7" id="KW-1133">Transmembrane helix</keyword>
<dbReference type="Pfam" id="PF13520">
    <property type="entry name" value="AA_permease_2"/>
    <property type="match status" value="1"/>
</dbReference>
<feature type="transmembrane region" description="Helical" evidence="7">
    <location>
        <begin position="193"/>
        <end position="209"/>
    </location>
</feature>
<gene>
    <name evidence="8" type="ORF">AAF454_09430</name>
</gene>
<keyword evidence="6 7" id="KW-0472">Membrane</keyword>
<evidence type="ECO:0000256" key="2">
    <source>
        <dbReference type="ARBA" id="ARBA00022448"/>
    </source>
</evidence>
<feature type="transmembrane region" description="Helical" evidence="7">
    <location>
        <begin position="407"/>
        <end position="427"/>
    </location>
</feature>
<evidence type="ECO:0000256" key="3">
    <source>
        <dbReference type="ARBA" id="ARBA00022475"/>
    </source>
</evidence>
<reference evidence="8 9" key="1">
    <citation type="submission" date="2024-04" db="EMBL/GenBank/DDBJ databases">
        <authorList>
            <person name="Wu Y.S."/>
            <person name="Zhang L."/>
        </authorList>
    </citation>
    <scope>NUCLEOTIDE SEQUENCE [LARGE SCALE GENOMIC DNA]</scope>
    <source>
        <strain evidence="8 9">KG-01</strain>
    </source>
</reference>
<dbReference type="InterPro" id="IPR050367">
    <property type="entry name" value="APC_superfamily"/>
</dbReference>